<keyword evidence="1" id="KW-0175">Coiled coil</keyword>
<reference evidence="3" key="1">
    <citation type="submission" date="2022-01" db="EMBL/GenBank/DDBJ databases">
        <title>Comparative genomics reveals a dynamic genome evolution in the ectomycorrhizal milk-cap (Lactarius) mushrooms.</title>
        <authorList>
            <consortium name="DOE Joint Genome Institute"/>
            <person name="Lebreton A."/>
            <person name="Tang N."/>
            <person name="Kuo A."/>
            <person name="LaButti K."/>
            <person name="Drula E."/>
            <person name="Barry K."/>
            <person name="Clum A."/>
            <person name="Lipzen A."/>
            <person name="Mousain D."/>
            <person name="Ng V."/>
            <person name="Wang R."/>
            <person name="Wang X."/>
            <person name="Dai Y."/>
            <person name="Henrissat B."/>
            <person name="Grigoriev I.V."/>
            <person name="Guerin-Laguette A."/>
            <person name="Yu F."/>
            <person name="Martin F.M."/>
        </authorList>
    </citation>
    <scope>NUCLEOTIDE SEQUENCE</scope>
    <source>
        <strain evidence="3">QP</strain>
    </source>
</reference>
<evidence type="ECO:0000313" key="3">
    <source>
        <dbReference type="EMBL" id="KAH8978620.1"/>
    </source>
</evidence>
<dbReference type="InterPro" id="IPR046521">
    <property type="entry name" value="DUF6698"/>
</dbReference>
<feature type="compositionally biased region" description="Basic residues" evidence="2">
    <location>
        <begin position="456"/>
        <end position="467"/>
    </location>
</feature>
<accession>A0AAD4L6F6</accession>
<organism evidence="3 4">
    <name type="scientific">Lactarius akahatsu</name>
    <dbReference type="NCBI Taxonomy" id="416441"/>
    <lineage>
        <taxon>Eukaryota</taxon>
        <taxon>Fungi</taxon>
        <taxon>Dikarya</taxon>
        <taxon>Basidiomycota</taxon>
        <taxon>Agaricomycotina</taxon>
        <taxon>Agaricomycetes</taxon>
        <taxon>Russulales</taxon>
        <taxon>Russulaceae</taxon>
        <taxon>Lactarius</taxon>
    </lineage>
</organism>
<dbReference type="Pfam" id="PF20414">
    <property type="entry name" value="DUF6698"/>
    <property type="match status" value="1"/>
</dbReference>
<name>A0AAD4L6F6_9AGAM</name>
<dbReference type="EMBL" id="JAKELL010000216">
    <property type="protein sequence ID" value="KAH8978620.1"/>
    <property type="molecule type" value="Genomic_DNA"/>
</dbReference>
<feature type="compositionally biased region" description="Polar residues" evidence="2">
    <location>
        <begin position="394"/>
        <end position="407"/>
    </location>
</feature>
<feature type="region of interest" description="Disordered" evidence="2">
    <location>
        <begin position="1"/>
        <end position="24"/>
    </location>
</feature>
<feature type="compositionally biased region" description="Pro residues" evidence="2">
    <location>
        <begin position="408"/>
        <end position="421"/>
    </location>
</feature>
<keyword evidence="4" id="KW-1185">Reference proteome</keyword>
<comment type="caution">
    <text evidence="3">The sequence shown here is derived from an EMBL/GenBank/DDBJ whole genome shotgun (WGS) entry which is preliminary data.</text>
</comment>
<dbReference type="AlphaFoldDB" id="A0AAD4L6F6"/>
<protein>
    <submittedName>
        <fullName evidence="3">Uncharacterized protein</fullName>
    </submittedName>
</protein>
<dbReference type="Proteomes" id="UP001201163">
    <property type="component" value="Unassembled WGS sequence"/>
</dbReference>
<evidence type="ECO:0000256" key="1">
    <source>
        <dbReference type="SAM" id="Coils"/>
    </source>
</evidence>
<sequence>MASDGYDSSSSRPSGPYGSDPGDIANLALSQSTALMPPSNLSDQQLREMLKASQIHQQMLENQLKELRIDYEELEAANKSTKTSRAAKKTLKGESLEISRAGGMFSVFGELWLSKTTLGIPLPEGVDPLNPSRYNDPAGGSEARAVIAELYSHLKPHLQLALADDDRCESFKEIYLAQFNQERADTVHAARLFASQLFDGVNLSPRLFARKSVNDRMTSTELKNLLGNPRQPGVAYPSFPRLIYPNYDVTSNRPYRSMALIKFLRIKLWGPSSIEDETVAKRATKGVLWDLDGATPGMIAMAATVLTYACSPDQTFSEKSLGPSRISWGQCFKCHKRAILSFPTAHRNDLLSWYNKKLFGKDPDISEPSSSNGPGPGSYDEEFEDLVSGLDQASVKSPSGSPAIQPNPQLPAVPHSPPPAPSSFQMEQPEPEEFAEADKPSDEPQNVARPKNNKSTTRKSTRKPAKK</sequence>
<evidence type="ECO:0000313" key="4">
    <source>
        <dbReference type="Proteomes" id="UP001201163"/>
    </source>
</evidence>
<feature type="coiled-coil region" evidence="1">
    <location>
        <begin position="50"/>
        <end position="84"/>
    </location>
</feature>
<proteinExistence type="predicted"/>
<feature type="region of interest" description="Disordered" evidence="2">
    <location>
        <begin position="362"/>
        <end position="467"/>
    </location>
</feature>
<feature type="compositionally biased region" description="Low complexity" evidence="2">
    <location>
        <begin position="1"/>
        <end position="23"/>
    </location>
</feature>
<evidence type="ECO:0000256" key="2">
    <source>
        <dbReference type="SAM" id="MobiDB-lite"/>
    </source>
</evidence>
<gene>
    <name evidence="3" type="ORF">EDB92DRAFT_1987350</name>
</gene>